<dbReference type="PROSITE" id="PS00862">
    <property type="entry name" value="OX2_COVAL_FAD"/>
    <property type="match status" value="1"/>
</dbReference>
<comment type="caution">
    <text evidence="5">The sequence shown here is derived from an EMBL/GenBank/DDBJ whole genome shotgun (WGS) entry which is preliminary data.</text>
</comment>
<name>A0ABR0SUI1_9HYPO</name>
<dbReference type="PANTHER" id="PTHR13878">
    <property type="entry name" value="GULONOLACTONE OXIDASE"/>
    <property type="match status" value="1"/>
</dbReference>
<dbReference type="InterPro" id="IPR016166">
    <property type="entry name" value="FAD-bd_PCMH"/>
</dbReference>
<feature type="domain" description="FAD-binding PCMH-type" evidence="4">
    <location>
        <begin position="127"/>
        <end position="312"/>
    </location>
</feature>
<protein>
    <submittedName>
        <fullName evidence="5">FAD-linked oxidoreductase hmp9</fullName>
    </submittedName>
</protein>
<dbReference type="InterPro" id="IPR050432">
    <property type="entry name" value="FAD-linked_Oxidoreductases_BP"/>
</dbReference>
<evidence type="ECO:0000256" key="1">
    <source>
        <dbReference type="ARBA" id="ARBA00005466"/>
    </source>
</evidence>
<dbReference type="Proteomes" id="UP001338125">
    <property type="component" value="Unassembled WGS sequence"/>
</dbReference>
<feature type="chain" id="PRO_5047324405" evidence="3">
    <location>
        <begin position="21"/>
        <end position="603"/>
    </location>
</feature>
<dbReference type="PANTHER" id="PTHR13878:SF91">
    <property type="entry name" value="FAD BINDING DOMAIN PROTEIN (AFU_ORTHOLOGUE AFUA_6G12070)-RELATED"/>
    <property type="match status" value="1"/>
</dbReference>
<dbReference type="EMBL" id="JAVFKD010000004">
    <property type="protein sequence ID" value="KAK5995391.1"/>
    <property type="molecule type" value="Genomic_DNA"/>
</dbReference>
<dbReference type="PROSITE" id="PS51387">
    <property type="entry name" value="FAD_PCMH"/>
    <property type="match status" value="1"/>
</dbReference>
<accession>A0ABR0SUI1</accession>
<dbReference type="InterPro" id="IPR016169">
    <property type="entry name" value="FAD-bd_PCMH_sub2"/>
</dbReference>
<dbReference type="InterPro" id="IPR006093">
    <property type="entry name" value="Oxy_OxRdtase_FAD_BS"/>
</dbReference>
<dbReference type="Pfam" id="PF01565">
    <property type="entry name" value="FAD_binding_4"/>
    <property type="match status" value="1"/>
</dbReference>
<feature type="signal peptide" evidence="3">
    <location>
        <begin position="1"/>
        <end position="20"/>
    </location>
</feature>
<keyword evidence="3" id="KW-0732">Signal</keyword>
<evidence type="ECO:0000259" key="4">
    <source>
        <dbReference type="PROSITE" id="PS51387"/>
    </source>
</evidence>
<keyword evidence="6" id="KW-1185">Reference proteome</keyword>
<dbReference type="Gene3D" id="3.30.465.10">
    <property type="match status" value="1"/>
</dbReference>
<sequence length="603" mass="65404">MHSIARLLPLLAILLGCASCQEPLESPVSVANVPQCRCTPGDKCWPSEETWKSFNTTISGKLIKSTPIAESCYPGPAKNLDTCAFVDQMWTDQDFQTEKPIGRTYPFNITCAPVNYTAGETPTTCTLGQLPVYAINATTRRDIATGLDFARSRNLRLTVSSTGHDLLGRGDGYGSLEIWLRYYRNGINFEGLYASADKCDKSGWKGSAIHIDGAFQWRDVYVEAKKHNVIVVGGGSISPGAIGGWPSGGGHGPATRDYGLGADQVLEAEVMLADGQVVLANHCQHTDLFRALRGGGPGFGVVLSAKIKAYPNVNAVTAHHLTLAPVHQTPNNSDLLDAVAILMQAYPGLNDAGYSGYAFWFRNFPRVFVGNATSGYRHGIWMIGKSKEEAERAFAPVRKSLAKFEGKLSVNETFATYPDYWSFYGNESGLYDPVGDTSTLTSRMIDKAAVQDYGRVRETVEVIAGKPEDYASNVVLLVSGGKVFEDAKDGTSGLNPAWRKSPYVIVTGRSIPRVTSQAVRKAVADDITFTKGGAAKKLAPDTGGYMNEGDRNDPDYIKSFYGAMYPAHLATKKKYDPTDTFYCPTCVGAEAFVERSDGKLCRI</sequence>
<gene>
    <name evidence="5" type="ORF">PT974_03795</name>
</gene>
<organism evidence="5 6">
    <name type="scientific">Cladobotryum mycophilum</name>
    <dbReference type="NCBI Taxonomy" id="491253"/>
    <lineage>
        <taxon>Eukaryota</taxon>
        <taxon>Fungi</taxon>
        <taxon>Dikarya</taxon>
        <taxon>Ascomycota</taxon>
        <taxon>Pezizomycotina</taxon>
        <taxon>Sordariomycetes</taxon>
        <taxon>Hypocreomycetidae</taxon>
        <taxon>Hypocreales</taxon>
        <taxon>Hypocreaceae</taxon>
        <taxon>Cladobotryum</taxon>
    </lineage>
</organism>
<proteinExistence type="inferred from homology"/>
<dbReference type="InterPro" id="IPR006094">
    <property type="entry name" value="Oxid_FAD_bind_N"/>
</dbReference>
<evidence type="ECO:0000313" key="5">
    <source>
        <dbReference type="EMBL" id="KAK5995391.1"/>
    </source>
</evidence>
<dbReference type="SUPFAM" id="SSF56176">
    <property type="entry name" value="FAD-binding/transporter-associated domain-like"/>
    <property type="match status" value="1"/>
</dbReference>
<dbReference type="PROSITE" id="PS51257">
    <property type="entry name" value="PROKAR_LIPOPROTEIN"/>
    <property type="match status" value="1"/>
</dbReference>
<dbReference type="InterPro" id="IPR036318">
    <property type="entry name" value="FAD-bd_PCMH-like_sf"/>
</dbReference>
<keyword evidence="2" id="KW-0560">Oxidoreductase</keyword>
<reference evidence="5 6" key="1">
    <citation type="submission" date="2024-01" db="EMBL/GenBank/DDBJ databases">
        <title>Complete genome of Cladobotryum mycophilum ATHUM6906.</title>
        <authorList>
            <person name="Christinaki A.C."/>
            <person name="Myridakis A.I."/>
            <person name="Kouvelis V.N."/>
        </authorList>
    </citation>
    <scope>NUCLEOTIDE SEQUENCE [LARGE SCALE GENOMIC DNA]</scope>
    <source>
        <strain evidence="5 6">ATHUM6906</strain>
    </source>
</reference>
<evidence type="ECO:0000256" key="2">
    <source>
        <dbReference type="ARBA" id="ARBA00023002"/>
    </source>
</evidence>
<evidence type="ECO:0000313" key="6">
    <source>
        <dbReference type="Proteomes" id="UP001338125"/>
    </source>
</evidence>
<evidence type="ECO:0000256" key="3">
    <source>
        <dbReference type="SAM" id="SignalP"/>
    </source>
</evidence>
<comment type="similarity">
    <text evidence="1">Belongs to the oxygen-dependent FAD-linked oxidoreductase family.</text>
</comment>